<keyword evidence="1" id="KW-0472">Membrane</keyword>
<reference evidence="2" key="1">
    <citation type="journal article" date="2021" name="PeerJ">
        <title>Extensive microbial diversity within the chicken gut microbiome revealed by metagenomics and culture.</title>
        <authorList>
            <person name="Gilroy R."/>
            <person name="Ravi A."/>
            <person name="Getino M."/>
            <person name="Pursley I."/>
            <person name="Horton D.L."/>
            <person name="Alikhan N.F."/>
            <person name="Baker D."/>
            <person name="Gharbi K."/>
            <person name="Hall N."/>
            <person name="Watson M."/>
            <person name="Adriaenssens E.M."/>
            <person name="Foster-Nyarko E."/>
            <person name="Jarju S."/>
            <person name="Secka A."/>
            <person name="Antonio M."/>
            <person name="Oren A."/>
            <person name="Chaudhuri R.R."/>
            <person name="La Ragione R."/>
            <person name="Hildebrand F."/>
            <person name="Pallen M.J."/>
        </authorList>
    </citation>
    <scope>NUCLEOTIDE SEQUENCE</scope>
    <source>
        <strain evidence="2">ChiSjej2B20-11307</strain>
    </source>
</reference>
<dbReference type="AlphaFoldDB" id="A0A9D2KJ50"/>
<dbReference type="Proteomes" id="UP000824223">
    <property type="component" value="Unassembled WGS sequence"/>
</dbReference>
<name>A0A9D2KJ50_9FIRM</name>
<keyword evidence="1" id="KW-0812">Transmembrane</keyword>
<keyword evidence="1" id="KW-1133">Transmembrane helix</keyword>
<evidence type="ECO:0000313" key="3">
    <source>
        <dbReference type="Proteomes" id="UP000824223"/>
    </source>
</evidence>
<evidence type="ECO:0000313" key="2">
    <source>
        <dbReference type="EMBL" id="HJA07529.1"/>
    </source>
</evidence>
<feature type="transmembrane region" description="Helical" evidence="1">
    <location>
        <begin position="106"/>
        <end position="124"/>
    </location>
</feature>
<sequence length="252" mass="28188">MQYKYIEIADDVKSYKIDGQTLHYLKNYEEAVGGAEISSYLFGDVKSAKKIGDKKSTLDLDNYTLSVFPLKSKLNFFEKIVGYVPCIDAEGTSGWLRIVGKSKAKILSLLLMLLLLAGAAVYFLTNRGPDLDDAAVAYEMPDYMVNKDPEQVLIPGYETITVDKDNIHSETILVNPEGNLCYMQYEIRLTDTQEVIYQSGFLEPGKAIPGFDLDSEVDKGEYDIEVVLNTFDINEYEQPLNGGVIDATLQVE</sequence>
<organism evidence="2 3">
    <name type="scientific">Candidatus Mediterraneibacter pullicola</name>
    <dbReference type="NCBI Taxonomy" id="2838682"/>
    <lineage>
        <taxon>Bacteria</taxon>
        <taxon>Bacillati</taxon>
        <taxon>Bacillota</taxon>
        <taxon>Clostridia</taxon>
        <taxon>Lachnospirales</taxon>
        <taxon>Lachnospiraceae</taxon>
        <taxon>Mediterraneibacter</taxon>
    </lineage>
</organism>
<proteinExistence type="predicted"/>
<dbReference type="EMBL" id="DXAK01000049">
    <property type="protein sequence ID" value="HJA07529.1"/>
    <property type="molecule type" value="Genomic_DNA"/>
</dbReference>
<evidence type="ECO:0000256" key="1">
    <source>
        <dbReference type="SAM" id="Phobius"/>
    </source>
</evidence>
<accession>A0A9D2KJ50</accession>
<protein>
    <submittedName>
        <fullName evidence="2">Uncharacterized protein</fullName>
    </submittedName>
</protein>
<gene>
    <name evidence="2" type="ORF">H9798_10390</name>
</gene>
<comment type="caution">
    <text evidence="2">The sequence shown here is derived from an EMBL/GenBank/DDBJ whole genome shotgun (WGS) entry which is preliminary data.</text>
</comment>
<reference evidence="2" key="2">
    <citation type="submission" date="2021-04" db="EMBL/GenBank/DDBJ databases">
        <authorList>
            <person name="Gilroy R."/>
        </authorList>
    </citation>
    <scope>NUCLEOTIDE SEQUENCE</scope>
    <source>
        <strain evidence="2">ChiSjej2B20-11307</strain>
    </source>
</reference>